<keyword evidence="2" id="KW-1185">Reference proteome</keyword>
<organism evidence="1 2">
    <name type="scientific">Didymella glomerata</name>
    <dbReference type="NCBI Taxonomy" id="749621"/>
    <lineage>
        <taxon>Eukaryota</taxon>
        <taxon>Fungi</taxon>
        <taxon>Dikarya</taxon>
        <taxon>Ascomycota</taxon>
        <taxon>Pezizomycotina</taxon>
        <taxon>Dothideomycetes</taxon>
        <taxon>Pleosporomycetidae</taxon>
        <taxon>Pleosporales</taxon>
        <taxon>Pleosporineae</taxon>
        <taxon>Didymellaceae</taxon>
        <taxon>Didymella</taxon>
    </lineage>
</organism>
<comment type="caution">
    <text evidence="1">The sequence shown here is derived from an EMBL/GenBank/DDBJ whole genome shotgun (WGS) entry which is preliminary data.</text>
</comment>
<sequence length="212" mass="23309">MVVTTIISFTTTVPTDNTISQLNKALHASPSHPQFTTGTKVQDPTTIQITAEWPSVQAPSDLFTSTPFQAFEKAVSDIASSFKTTIVNLNDSVFVAHSPPLVEFVHCSFPASSEPDFQAKIEDDFARFESIFRRRGSQEKVGDIGLATGWAEEKDGVRAFVVVRGWSGMSRFEDAVQSEEFKEGIPILMAWGVPFELWHVERKAGSEGLGLP</sequence>
<evidence type="ECO:0000313" key="2">
    <source>
        <dbReference type="Proteomes" id="UP001140562"/>
    </source>
</evidence>
<gene>
    <name evidence="1" type="ORF">N0V87_000076</name>
</gene>
<accession>A0A9W8XA62</accession>
<evidence type="ECO:0000313" key="1">
    <source>
        <dbReference type="EMBL" id="KAJ4343794.1"/>
    </source>
</evidence>
<protein>
    <recommendedName>
        <fullName evidence="3">ABM domain-containing protein</fullName>
    </recommendedName>
</protein>
<dbReference type="EMBL" id="JAPEUV010000001">
    <property type="protein sequence ID" value="KAJ4343794.1"/>
    <property type="molecule type" value="Genomic_DNA"/>
</dbReference>
<name>A0A9W8XA62_9PLEO</name>
<proteinExistence type="predicted"/>
<dbReference type="AlphaFoldDB" id="A0A9W8XA62"/>
<evidence type="ECO:0008006" key="3">
    <source>
        <dbReference type="Google" id="ProtNLM"/>
    </source>
</evidence>
<reference evidence="1" key="1">
    <citation type="submission" date="2022-10" db="EMBL/GenBank/DDBJ databases">
        <title>Tapping the CABI collections for fungal endophytes: first genome assemblies for Collariella, Neodidymelliopsis, Ascochyta clinopodiicola, Didymella pomorum, Didymosphaeria variabile, Neocosmospora piperis and Neocucurbitaria cava.</title>
        <authorList>
            <person name="Hill R."/>
        </authorList>
    </citation>
    <scope>NUCLEOTIDE SEQUENCE</scope>
    <source>
        <strain evidence="1">IMI 360193</strain>
    </source>
</reference>
<dbReference type="OrthoDB" id="3830579at2759"/>
<dbReference type="Proteomes" id="UP001140562">
    <property type="component" value="Unassembled WGS sequence"/>
</dbReference>